<dbReference type="EMBL" id="CAJOBA010006590">
    <property type="protein sequence ID" value="CAF3777125.1"/>
    <property type="molecule type" value="Genomic_DNA"/>
</dbReference>
<keyword evidence="1" id="KW-0175">Coiled coil</keyword>
<dbReference type="SUPFAM" id="SSF69322">
    <property type="entry name" value="Tricorn protease domain 2"/>
    <property type="match status" value="1"/>
</dbReference>
<keyword evidence="6" id="KW-1185">Reference proteome</keyword>
<dbReference type="Proteomes" id="UP000677228">
    <property type="component" value="Unassembled WGS sequence"/>
</dbReference>
<proteinExistence type="predicted"/>
<evidence type="ECO:0000256" key="1">
    <source>
        <dbReference type="SAM" id="Coils"/>
    </source>
</evidence>
<sequence length="444" mass="50431">MASSCTSSSSKPCVVDGCKLSARGICDCCLQNLCRTHWHEHADLVNVQLNPLVDEINTLADDFARPKEQQNFLDIKTKLDVWRQEAVSTINEYYERKCRELDTVMTIEMNEQREEVERKRVYVAELIREKDATREKIDSLTKIMIALDKLEQQTVLVNLEIRPLKIDENSISINKGAVKDAALISFQLGKPYKSLELTKCDSSALGTNGQYILVHKEPNICLLDEDLQIKMQAQWTYNNHGCINHICWSSSVEKFILAAYHGLFSFDTKTRKIEKLLNEYHMTCTCSPDSIYLVDESFNKIIKYLVAALSLSPPPKSVYEYTENEYVESMAYNNSKLALVVVNRQGHTSFGRVDVLSTPSYDRTFSFSLEPANVLNCALKIISFGVRGWLIVYPQTCQLQEITQDGQNRQMATYASDIPWNAVFVGDRTLAISTSSGICLHKLL</sequence>
<evidence type="ECO:0000313" key="2">
    <source>
        <dbReference type="EMBL" id="CAF1008125.1"/>
    </source>
</evidence>
<dbReference type="Proteomes" id="UP000681722">
    <property type="component" value="Unassembled WGS sequence"/>
</dbReference>
<dbReference type="EMBL" id="CAJOBC010003929">
    <property type="protein sequence ID" value="CAF3806892.1"/>
    <property type="molecule type" value="Genomic_DNA"/>
</dbReference>
<evidence type="ECO:0000313" key="6">
    <source>
        <dbReference type="Proteomes" id="UP000663829"/>
    </source>
</evidence>
<dbReference type="AlphaFoldDB" id="A0A814JFQ7"/>
<dbReference type="OrthoDB" id="9974077at2759"/>
<evidence type="ECO:0000313" key="5">
    <source>
        <dbReference type="EMBL" id="CAF3806892.1"/>
    </source>
</evidence>
<evidence type="ECO:0000313" key="4">
    <source>
        <dbReference type="EMBL" id="CAF3777125.1"/>
    </source>
</evidence>
<evidence type="ECO:0000313" key="3">
    <source>
        <dbReference type="EMBL" id="CAF1036289.1"/>
    </source>
</evidence>
<dbReference type="EMBL" id="CAJNOK010006582">
    <property type="protein sequence ID" value="CAF1008125.1"/>
    <property type="molecule type" value="Genomic_DNA"/>
</dbReference>
<name>A0A814JFQ7_9BILA</name>
<dbReference type="EMBL" id="CAJNOQ010003928">
    <property type="protein sequence ID" value="CAF1036289.1"/>
    <property type="molecule type" value="Genomic_DNA"/>
</dbReference>
<organism evidence="3 6">
    <name type="scientific">Didymodactylos carnosus</name>
    <dbReference type="NCBI Taxonomy" id="1234261"/>
    <lineage>
        <taxon>Eukaryota</taxon>
        <taxon>Metazoa</taxon>
        <taxon>Spiralia</taxon>
        <taxon>Gnathifera</taxon>
        <taxon>Rotifera</taxon>
        <taxon>Eurotatoria</taxon>
        <taxon>Bdelloidea</taxon>
        <taxon>Philodinida</taxon>
        <taxon>Philodinidae</taxon>
        <taxon>Didymodactylos</taxon>
    </lineage>
</organism>
<protein>
    <recommendedName>
        <fullName evidence="7">B box-type domain-containing protein</fullName>
    </recommendedName>
</protein>
<evidence type="ECO:0008006" key="7">
    <source>
        <dbReference type="Google" id="ProtNLM"/>
    </source>
</evidence>
<reference evidence="3" key="1">
    <citation type="submission" date="2021-02" db="EMBL/GenBank/DDBJ databases">
        <authorList>
            <person name="Nowell W R."/>
        </authorList>
    </citation>
    <scope>NUCLEOTIDE SEQUENCE</scope>
</reference>
<comment type="caution">
    <text evidence="3">The sequence shown here is derived from an EMBL/GenBank/DDBJ whole genome shotgun (WGS) entry which is preliminary data.</text>
</comment>
<dbReference type="Proteomes" id="UP000682733">
    <property type="component" value="Unassembled WGS sequence"/>
</dbReference>
<gene>
    <name evidence="3" type="ORF">GPM918_LOCUS15543</name>
    <name evidence="2" type="ORF">OVA965_LOCUS14902</name>
    <name evidence="5" type="ORF">SRO942_LOCUS15545</name>
    <name evidence="4" type="ORF">TMI583_LOCUS14906</name>
</gene>
<feature type="coiled-coil region" evidence="1">
    <location>
        <begin position="109"/>
        <end position="143"/>
    </location>
</feature>
<dbReference type="Proteomes" id="UP000663829">
    <property type="component" value="Unassembled WGS sequence"/>
</dbReference>
<accession>A0A814JFQ7</accession>